<dbReference type="Proteomes" id="UP001228905">
    <property type="component" value="Unassembled WGS sequence"/>
</dbReference>
<dbReference type="Pfam" id="PF06170">
    <property type="entry name" value="DUF983"/>
    <property type="match status" value="1"/>
</dbReference>
<keyword evidence="1" id="KW-0812">Transmembrane</keyword>
<dbReference type="EMBL" id="JAUSVS010000013">
    <property type="protein sequence ID" value="MDQ0466669.1"/>
    <property type="molecule type" value="Genomic_DNA"/>
</dbReference>
<keyword evidence="1" id="KW-0472">Membrane</keyword>
<reference evidence="2 3" key="1">
    <citation type="submission" date="2023-07" db="EMBL/GenBank/DDBJ databases">
        <title>Genomic Encyclopedia of Type Strains, Phase IV (KMG-IV): sequencing the most valuable type-strain genomes for metagenomic binning, comparative biology and taxonomic classification.</title>
        <authorList>
            <person name="Goeker M."/>
        </authorList>
    </citation>
    <scope>NUCLEOTIDE SEQUENCE [LARGE SCALE GENOMIC DNA]</scope>
    <source>
        <strain evidence="2 3">DSM 18695</strain>
    </source>
</reference>
<evidence type="ECO:0000256" key="1">
    <source>
        <dbReference type="SAM" id="Phobius"/>
    </source>
</evidence>
<proteinExistence type="predicted"/>
<organism evidence="2 3">
    <name type="scientific">Caulobacter ginsengisoli</name>
    <dbReference type="NCBI Taxonomy" id="400775"/>
    <lineage>
        <taxon>Bacteria</taxon>
        <taxon>Pseudomonadati</taxon>
        <taxon>Pseudomonadota</taxon>
        <taxon>Alphaproteobacteria</taxon>
        <taxon>Caulobacterales</taxon>
        <taxon>Caulobacteraceae</taxon>
        <taxon>Caulobacter</taxon>
    </lineage>
</organism>
<feature type="transmembrane region" description="Helical" evidence="1">
    <location>
        <begin position="75"/>
        <end position="94"/>
    </location>
</feature>
<comment type="caution">
    <text evidence="2">The sequence shown here is derived from an EMBL/GenBank/DDBJ whole genome shotgun (WGS) entry which is preliminary data.</text>
</comment>
<sequence>MTNPYLAGAAGRCPQCGEGHLFEGFLKVSQTCEACGFDLSKADSGDGPAVFVIMIAGFLMAFGTLFSLFAFHWPVWLVLAFWMPMTVVTCLGLLRPMKGLLVAAQFVHKASQAGRHDV</sequence>
<feature type="transmembrane region" description="Helical" evidence="1">
    <location>
        <begin position="49"/>
        <end position="69"/>
    </location>
</feature>
<evidence type="ECO:0000313" key="3">
    <source>
        <dbReference type="Proteomes" id="UP001228905"/>
    </source>
</evidence>
<evidence type="ECO:0000313" key="2">
    <source>
        <dbReference type="EMBL" id="MDQ0466669.1"/>
    </source>
</evidence>
<keyword evidence="1" id="KW-1133">Transmembrane helix</keyword>
<protein>
    <submittedName>
        <fullName evidence="2">Uncharacterized protein (DUF983 family)</fullName>
    </submittedName>
</protein>
<gene>
    <name evidence="2" type="ORF">QO010_004465</name>
</gene>
<accession>A0ABU0IXD9</accession>
<keyword evidence="3" id="KW-1185">Reference proteome</keyword>
<name>A0ABU0IXD9_9CAUL</name>
<dbReference type="InterPro" id="IPR009325">
    <property type="entry name" value="DUF983"/>
</dbReference>